<dbReference type="Proteomes" id="UP000059680">
    <property type="component" value="Chromosome 9"/>
</dbReference>
<evidence type="ECO:0000256" key="4">
    <source>
        <dbReference type="ARBA" id="ARBA00023125"/>
    </source>
</evidence>
<dbReference type="EMBL" id="AP014965">
    <property type="protein sequence ID" value="BAT09094.1"/>
    <property type="molecule type" value="Genomic_DNA"/>
</dbReference>
<accession>A0A0P0XPQ0</accession>
<keyword evidence="1 5" id="KW-0479">Metal-binding</keyword>
<gene>
    <name evidence="8" type="ordered locus">Os09g0530600</name>
    <name evidence="8" type="ORF">OSNPB_090530600</name>
</gene>
<dbReference type="InterPro" id="IPR036855">
    <property type="entry name" value="Znf_CCCH_sf"/>
</dbReference>
<evidence type="ECO:0000256" key="5">
    <source>
        <dbReference type="PROSITE-ProRule" id="PRU00723"/>
    </source>
</evidence>
<dbReference type="InParanoid" id="A0A0P0XPQ0"/>
<keyword evidence="3 5" id="KW-0862">Zinc</keyword>
<evidence type="ECO:0000256" key="2">
    <source>
        <dbReference type="ARBA" id="ARBA00022771"/>
    </source>
</evidence>
<dbReference type="PaxDb" id="39947-A0A0P0XPQ0"/>
<keyword evidence="4" id="KW-0238">DNA-binding</keyword>
<keyword evidence="9" id="KW-1185">Reference proteome</keyword>
<dbReference type="STRING" id="39947.A0A0P0XPQ0"/>
<dbReference type="SUPFAM" id="SSF90229">
    <property type="entry name" value="CCCH zinc finger"/>
    <property type="match status" value="1"/>
</dbReference>
<organism evidence="8 9">
    <name type="scientific">Oryza sativa subsp. japonica</name>
    <name type="common">Rice</name>
    <dbReference type="NCBI Taxonomy" id="39947"/>
    <lineage>
        <taxon>Eukaryota</taxon>
        <taxon>Viridiplantae</taxon>
        <taxon>Streptophyta</taxon>
        <taxon>Embryophyta</taxon>
        <taxon>Tracheophyta</taxon>
        <taxon>Spermatophyta</taxon>
        <taxon>Magnoliopsida</taxon>
        <taxon>Liliopsida</taxon>
        <taxon>Poales</taxon>
        <taxon>Poaceae</taxon>
        <taxon>BOP clade</taxon>
        <taxon>Oryzoideae</taxon>
        <taxon>Oryzeae</taxon>
        <taxon>Oryzinae</taxon>
        <taxon>Oryza</taxon>
        <taxon>Oryza sativa</taxon>
    </lineage>
</organism>
<evidence type="ECO:0000256" key="1">
    <source>
        <dbReference type="ARBA" id="ARBA00022723"/>
    </source>
</evidence>
<reference evidence="9" key="1">
    <citation type="journal article" date="2005" name="Nature">
        <title>The map-based sequence of the rice genome.</title>
        <authorList>
            <consortium name="International rice genome sequencing project (IRGSP)"/>
            <person name="Matsumoto T."/>
            <person name="Wu J."/>
            <person name="Kanamori H."/>
            <person name="Katayose Y."/>
            <person name="Fujisawa M."/>
            <person name="Namiki N."/>
            <person name="Mizuno H."/>
            <person name="Yamamoto K."/>
            <person name="Antonio B.A."/>
            <person name="Baba T."/>
            <person name="Sakata K."/>
            <person name="Nagamura Y."/>
            <person name="Aoki H."/>
            <person name="Arikawa K."/>
            <person name="Arita K."/>
            <person name="Bito T."/>
            <person name="Chiden Y."/>
            <person name="Fujitsuka N."/>
            <person name="Fukunaka R."/>
            <person name="Hamada M."/>
            <person name="Harada C."/>
            <person name="Hayashi A."/>
            <person name="Hijishita S."/>
            <person name="Honda M."/>
            <person name="Hosokawa S."/>
            <person name="Ichikawa Y."/>
            <person name="Idonuma A."/>
            <person name="Iijima M."/>
            <person name="Ikeda M."/>
            <person name="Ikeno M."/>
            <person name="Ito K."/>
            <person name="Ito S."/>
            <person name="Ito T."/>
            <person name="Ito Y."/>
            <person name="Ito Y."/>
            <person name="Iwabuchi A."/>
            <person name="Kamiya K."/>
            <person name="Karasawa W."/>
            <person name="Kurita K."/>
            <person name="Katagiri S."/>
            <person name="Kikuta A."/>
            <person name="Kobayashi H."/>
            <person name="Kobayashi N."/>
            <person name="Machita K."/>
            <person name="Maehara T."/>
            <person name="Masukawa M."/>
            <person name="Mizubayashi T."/>
            <person name="Mukai Y."/>
            <person name="Nagasaki H."/>
            <person name="Nagata Y."/>
            <person name="Naito S."/>
            <person name="Nakashima M."/>
            <person name="Nakama Y."/>
            <person name="Nakamichi Y."/>
            <person name="Nakamura M."/>
            <person name="Meguro A."/>
            <person name="Negishi M."/>
            <person name="Ohta I."/>
            <person name="Ohta T."/>
            <person name="Okamoto M."/>
            <person name="Ono N."/>
            <person name="Saji S."/>
            <person name="Sakaguchi M."/>
            <person name="Sakai K."/>
            <person name="Shibata M."/>
            <person name="Shimokawa T."/>
            <person name="Song J."/>
            <person name="Takazaki Y."/>
            <person name="Terasawa K."/>
            <person name="Tsugane M."/>
            <person name="Tsuji K."/>
            <person name="Ueda S."/>
            <person name="Waki K."/>
            <person name="Yamagata H."/>
            <person name="Yamamoto M."/>
            <person name="Yamamoto S."/>
            <person name="Yamane H."/>
            <person name="Yoshiki S."/>
            <person name="Yoshihara R."/>
            <person name="Yukawa K."/>
            <person name="Zhong H."/>
            <person name="Yano M."/>
            <person name="Yuan Q."/>
            <person name="Ouyang S."/>
            <person name="Liu J."/>
            <person name="Jones K.M."/>
            <person name="Gansberger K."/>
            <person name="Moffat K."/>
            <person name="Hill J."/>
            <person name="Bera J."/>
            <person name="Fadrosh D."/>
            <person name="Jin S."/>
            <person name="Johri S."/>
            <person name="Kim M."/>
            <person name="Overton L."/>
            <person name="Reardon M."/>
            <person name="Tsitrin T."/>
            <person name="Vuong H."/>
            <person name="Weaver B."/>
            <person name="Ciecko A."/>
            <person name="Tallon L."/>
            <person name="Jackson J."/>
            <person name="Pai G."/>
            <person name="Aken S.V."/>
            <person name="Utterback T."/>
            <person name="Reidmuller S."/>
            <person name="Feldblyum T."/>
            <person name="Hsiao J."/>
            <person name="Zismann V."/>
            <person name="Iobst S."/>
            <person name="de Vazeille A.R."/>
            <person name="Buell C.R."/>
            <person name="Ying K."/>
            <person name="Li Y."/>
            <person name="Lu T."/>
            <person name="Huang Y."/>
            <person name="Zhao Q."/>
            <person name="Feng Q."/>
            <person name="Zhang L."/>
            <person name="Zhu J."/>
            <person name="Weng Q."/>
            <person name="Mu J."/>
            <person name="Lu Y."/>
            <person name="Fan D."/>
            <person name="Liu Y."/>
            <person name="Guan J."/>
            <person name="Zhang Y."/>
            <person name="Yu S."/>
            <person name="Liu X."/>
            <person name="Zhang Y."/>
            <person name="Hong G."/>
            <person name="Han B."/>
            <person name="Choisne N."/>
            <person name="Demange N."/>
            <person name="Orjeda G."/>
            <person name="Samain S."/>
            <person name="Cattolico L."/>
            <person name="Pelletier E."/>
            <person name="Couloux A."/>
            <person name="Segurens B."/>
            <person name="Wincker P."/>
            <person name="D'Hont A."/>
            <person name="Scarpelli C."/>
            <person name="Weissenbach J."/>
            <person name="Salanoubat M."/>
            <person name="Quetier F."/>
            <person name="Yu Y."/>
            <person name="Kim H.R."/>
            <person name="Rambo T."/>
            <person name="Currie J."/>
            <person name="Collura K."/>
            <person name="Luo M."/>
            <person name="Yang T."/>
            <person name="Ammiraju J.S.S."/>
            <person name="Engler F."/>
            <person name="Soderlund C."/>
            <person name="Wing R.A."/>
            <person name="Palmer L.E."/>
            <person name="de la Bastide M."/>
            <person name="Spiegel L."/>
            <person name="Nascimento L."/>
            <person name="Zutavern T."/>
            <person name="O'Shaughnessy A."/>
            <person name="Dike S."/>
            <person name="Dedhia N."/>
            <person name="Preston R."/>
            <person name="Balija V."/>
            <person name="McCombie W.R."/>
            <person name="Chow T."/>
            <person name="Chen H."/>
            <person name="Chung M."/>
            <person name="Chen C."/>
            <person name="Shaw J."/>
            <person name="Wu H."/>
            <person name="Hsiao K."/>
            <person name="Chao Y."/>
            <person name="Chu M."/>
            <person name="Cheng C."/>
            <person name="Hour A."/>
            <person name="Lee P."/>
            <person name="Lin S."/>
            <person name="Lin Y."/>
            <person name="Liou J."/>
            <person name="Liu S."/>
            <person name="Hsing Y."/>
            <person name="Raghuvanshi S."/>
            <person name="Mohanty A."/>
            <person name="Bharti A.K."/>
            <person name="Gaur A."/>
            <person name="Gupta V."/>
            <person name="Kumar D."/>
            <person name="Ravi V."/>
            <person name="Vij S."/>
            <person name="Kapur A."/>
            <person name="Khurana P."/>
            <person name="Khurana P."/>
            <person name="Khurana J.P."/>
            <person name="Tyagi A.K."/>
            <person name="Gaikwad K."/>
            <person name="Singh A."/>
            <person name="Dalal V."/>
            <person name="Srivastava S."/>
            <person name="Dixit A."/>
            <person name="Pal A.K."/>
            <person name="Ghazi I.A."/>
            <person name="Yadav M."/>
            <person name="Pandit A."/>
            <person name="Bhargava A."/>
            <person name="Sureshbabu K."/>
            <person name="Batra K."/>
            <person name="Sharma T.R."/>
            <person name="Mohapatra T."/>
            <person name="Singh N.K."/>
            <person name="Messing J."/>
            <person name="Nelson A.B."/>
            <person name="Fuks G."/>
            <person name="Kavchok S."/>
            <person name="Keizer G."/>
            <person name="Linton E."/>
            <person name="Llaca V."/>
            <person name="Song R."/>
            <person name="Tanyolac B."/>
            <person name="Young S."/>
            <person name="Ho-Il K."/>
            <person name="Hahn J.H."/>
            <person name="Sangsakoo G."/>
            <person name="Vanavichit A."/>
            <person name="de Mattos Luiz.A.T."/>
            <person name="Zimmer P.D."/>
            <person name="Malone G."/>
            <person name="Dellagostin O."/>
            <person name="de Oliveira A.C."/>
            <person name="Bevan M."/>
            <person name="Bancroft I."/>
            <person name="Minx P."/>
            <person name="Cordum H."/>
            <person name="Wilson R."/>
            <person name="Cheng Z."/>
            <person name="Jin W."/>
            <person name="Jiang J."/>
            <person name="Leong S.A."/>
            <person name="Iwama H."/>
            <person name="Gojobori T."/>
            <person name="Itoh T."/>
            <person name="Niimura Y."/>
            <person name="Fujii Y."/>
            <person name="Habara T."/>
            <person name="Sakai H."/>
            <person name="Sato Y."/>
            <person name="Wilson G."/>
            <person name="Kumar K."/>
            <person name="McCouch S."/>
            <person name="Juretic N."/>
            <person name="Hoen D."/>
            <person name="Wright S."/>
            <person name="Bruskiewich R."/>
            <person name="Bureau T."/>
            <person name="Miyao A."/>
            <person name="Hirochika H."/>
            <person name="Nishikawa T."/>
            <person name="Kadowaki K."/>
            <person name="Sugiura M."/>
            <person name="Burr B."/>
            <person name="Sasaki T."/>
        </authorList>
    </citation>
    <scope>NUCLEOTIDE SEQUENCE [LARGE SCALE GENOMIC DNA]</scope>
    <source>
        <strain evidence="9">cv. Nipponbare</strain>
    </source>
</reference>
<dbReference type="InterPro" id="IPR000571">
    <property type="entry name" value="Znf_CCCH"/>
</dbReference>
<evidence type="ECO:0000313" key="8">
    <source>
        <dbReference type="EMBL" id="BAT09094.1"/>
    </source>
</evidence>
<sequence length="95" mass="11462">VCYSILDKGYCKNGEHCNFSHSIPNDGYPSRNSRHFDRQNSGNERRYDRQNERTDRQFDRQSSGNERRDDRHNGRDSDRHDDRLTDTRSQSRERQ</sequence>
<feature type="domain" description="C3H1-type" evidence="7">
    <location>
        <begin position="1"/>
        <end position="24"/>
    </location>
</feature>
<feature type="compositionally biased region" description="Basic and acidic residues" evidence="6">
    <location>
        <begin position="34"/>
        <end position="95"/>
    </location>
</feature>
<evidence type="ECO:0000256" key="3">
    <source>
        <dbReference type="ARBA" id="ARBA00022833"/>
    </source>
</evidence>
<evidence type="ECO:0000259" key="7">
    <source>
        <dbReference type="PROSITE" id="PS50103"/>
    </source>
</evidence>
<evidence type="ECO:0000313" key="9">
    <source>
        <dbReference type="Proteomes" id="UP000059680"/>
    </source>
</evidence>
<reference evidence="8 9" key="3">
    <citation type="journal article" date="2013" name="Rice">
        <title>Improvement of the Oryza sativa Nipponbare reference genome using next generation sequence and optical map data.</title>
        <authorList>
            <person name="Kawahara Y."/>
            <person name="de la Bastide M."/>
            <person name="Hamilton J.P."/>
            <person name="Kanamori H."/>
            <person name="McCombie W.R."/>
            <person name="Ouyang S."/>
            <person name="Schwartz D.C."/>
            <person name="Tanaka T."/>
            <person name="Wu J."/>
            <person name="Zhou S."/>
            <person name="Childs K.L."/>
            <person name="Davidson R.M."/>
            <person name="Lin H."/>
            <person name="Quesada-Ocampo L."/>
            <person name="Vaillancourt B."/>
            <person name="Sakai H."/>
            <person name="Lee S.S."/>
            <person name="Kim J."/>
            <person name="Numa H."/>
            <person name="Itoh T."/>
            <person name="Buell C.R."/>
            <person name="Matsumoto T."/>
        </authorList>
    </citation>
    <scope>NUCLEOTIDE SEQUENCE [LARGE SCALE GENOMIC DNA]</scope>
    <source>
        <strain evidence="9">cv. Nipponbare</strain>
    </source>
</reference>
<feature type="zinc finger region" description="C3H1-type" evidence="5">
    <location>
        <begin position="1"/>
        <end position="24"/>
    </location>
</feature>
<keyword evidence="2 5" id="KW-0863">Zinc-finger</keyword>
<dbReference type="Gramene" id="Os09t0530600-01">
    <property type="protein sequence ID" value="Os09t0530600-01"/>
    <property type="gene ID" value="Os09g0530600"/>
</dbReference>
<dbReference type="Pfam" id="PF00642">
    <property type="entry name" value="zf-CCCH"/>
    <property type="match status" value="1"/>
</dbReference>
<feature type="non-terminal residue" evidence="8">
    <location>
        <position position="1"/>
    </location>
</feature>
<evidence type="ECO:0000256" key="6">
    <source>
        <dbReference type="SAM" id="MobiDB-lite"/>
    </source>
</evidence>
<dbReference type="GO" id="GO:0003677">
    <property type="term" value="F:DNA binding"/>
    <property type="evidence" value="ECO:0007669"/>
    <property type="project" value="UniProtKB-KW"/>
</dbReference>
<dbReference type="GO" id="GO:0008270">
    <property type="term" value="F:zinc ion binding"/>
    <property type="evidence" value="ECO:0007669"/>
    <property type="project" value="UniProtKB-KW"/>
</dbReference>
<name>A0A0P0XPQ0_ORYSJ</name>
<dbReference type="PROSITE" id="PS50103">
    <property type="entry name" value="ZF_C3H1"/>
    <property type="match status" value="1"/>
</dbReference>
<protein>
    <submittedName>
        <fullName evidence="8">Os09g0530600 protein</fullName>
    </submittedName>
</protein>
<dbReference type="AlphaFoldDB" id="A0A0P0XPQ0"/>
<reference evidence="8 9" key="2">
    <citation type="journal article" date="2013" name="Plant Cell Physiol.">
        <title>Rice Annotation Project Database (RAP-DB): an integrative and interactive database for rice genomics.</title>
        <authorList>
            <person name="Sakai H."/>
            <person name="Lee S.S."/>
            <person name="Tanaka T."/>
            <person name="Numa H."/>
            <person name="Kim J."/>
            <person name="Kawahara Y."/>
            <person name="Wakimoto H."/>
            <person name="Yang C.C."/>
            <person name="Iwamoto M."/>
            <person name="Abe T."/>
            <person name="Yamada Y."/>
            <person name="Muto A."/>
            <person name="Inokuchi H."/>
            <person name="Ikemura T."/>
            <person name="Matsumoto T."/>
            <person name="Sasaki T."/>
            <person name="Itoh T."/>
        </authorList>
    </citation>
    <scope>NUCLEOTIDE SEQUENCE [LARGE SCALE GENOMIC DNA]</scope>
    <source>
        <strain evidence="9">cv. Nipponbare</strain>
    </source>
</reference>
<proteinExistence type="predicted"/>
<feature type="region of interest" description="Disordered" evidence="6">
    <location>
        <begin position="14"/>
        <end position="95"/>
    </location>
</feature>